<keyword evidence="8 9" id="KW-0788">Thiol protease</keyword>
<evidence type="ECO:0000256" key="3">
    <source>
        <dbReference type="ARBA" id="ARBA00004496"/>
    </source>
</evidence>
<dbReference type="NCBIfam" id="NF009676">
    <property type="entry name" value="PRK13197.1"/>
    <property type="match status" value="1"/>
</dbReference>
<evidence type="ECO:0000256" key="2">
    <source>
        <dbReference type="ARBA" id="ARBA00002280"/>
    </source>
</evidence>
<dbReference type="PIRSF" id="PIRSF015592">
    <property type="entry name" value="Prld-crbxl_pptds"/>
    <property type="match status" value="1"/>
</dbReference>
<dbReference type="PANTHER" id="PTHR23402:SF1">
    <property type="entry name" value="PYROGLUTAMYL-PEPTIDASE I"/>
    <property type="match status" value="1"/>
</dbReference>
<evidence type="ECO:0000256" key="4">
    <source>
        <dbReference type="ARBA" id="ARBA00006641"/>
    </source>
</evidence>
<organism evidence="11 12">
    <name type="scientific">Shewanella zhuhaiensis</name>
    <dbReference type="NCBI Taxonomy" id="2919576"/>
    <lineage>
        <taxon>Bacteria</taxon>
        <taxon>Pseudomonadati</taxon>
        <taxon>Pseudomonadota</taxon>
        <taxon>Gammaproteobacteria</taxon>
        <taxon>Alteromonadales</taxon>
        <taxon>Shewanellaceae</taxon>
        <taxon>Shewanella</taxon>
    </lineage>
</organism>
<dbReference type="FunFam" id="3.40.630.20:FF:000001">
    <property type="entry name" value="Pyrrolidone-carboxylate peptidase"/>
    <property type="match status" value="1"/>
</dbReference>
<dbReference type="NCBIfam" id="TIGR00504">
    <property type="entry name" value="pyro_pdase"/>
    <property type="match status" value="1"/>
</dbReference>
<feature type="active site" evidence="9 10">
    <location>
        <position position="146"/>
    </location>
</feature>
<comment type="subunit">
    <text evidence="9">Homotetramer.</text>
</comment>
<evidence type="ECO:0000256" key="9">
    <source>
        <dbReference type="HAMAP-Rule" id="MF_00417"/>
    </source>
</evidence>
<dbReference type="InterPro" id="IPR033694">
    <property type="entry name" value="PGPEP1_Cys_AS"/>
</dbReference>
<evidence type="ECO:0000313" key="12">
    <source>
        <dbReference type="Proteomes" id="UP001297581"/>
    </source>
</evidence>
<sequence length="217" mass="23252">MKPVPLILLTGFEPFGGEVINPSWEAVKNLDGELICRHRIKAIKLPCVFHDALSQLTEAIDYHQPALVLCVGQASGRSELTLERIGINIDDARIADNRGQQPIDEPVIADGPAAYFATLPIKAMVRDLREAGIPAAVSNTAGTFVCNHVLYGMLHQLSQTPECRGGFLHIPLAPEQASGLPGTPSMALETVIHGLRLMLATAVTTATDIHESAGLTH</sequence>
<evidence type="ECO:0000313" key="11">
    <source>
        <dbReference type="EMBL" id="MCH4296517.1"/>
    </source>
</evidence>
<dbReference type="GO" id="GO:0005829">
    <property type="term" value="C:cytosol"/>
    <property type="evidence" value="ECO:0007669"/>
    <property type="project" value="InterPro"/>
</dbReference>
<keyword evidence="7 9" id="KW-0378">Hydrolase</keyword>
<dbReference type="HAMAP" id="MF_00417">
    <property type="entry name" value="Pyrrolid_peptidase"/>
    <property type="match status" value="1"/>
</dbReference>
<evidence type="ECO:0000256" key="7">
    <source>
        <dbReference type="ARBA" id="ARBA00022801"/>
    </source>
</evidence>
<dbReference type="EC" id="3.4.19.3" evidence="9"/>
<evidence type="ECO:0000256" key="1">
    <source>
        <dbReference type="ARBA" id="ARBA00001770"/>
    </source>
</evidence>
<evidence type="ECO:0000256" key="8">
    <source>
        <dbReference type="ARBA" id="ARBA00022807"/>
    </source>
</evidence>
<dbReference type="PANTHER" id="PTHR23402">
    <property type="entry name" value="PROTEASE FAMILY C15 PYROGLUTAMYL-PEPTIDASE I-RELATED"/>
    <property type="match status" value="1"/>
</dbReference>
<keyword evidence="6 9" id="KW-0645">Protease</keyword>
<comment type="catalytic activity">
    <reaction evidence="1 9 10">
        <text>Release of an N-terminal pyroglutamyl group from a polypeptide, the second amino acid generally not being Pro.</text>
        <dbReference type="EC" id="3.4.19.3"/>
    </reaction>
</comment>
<name>A0AAJ1BKT3_9GAMM</name>
<evidence type="ECO:0000256" key="6">
    <source>
        <dbReference type="ARBA" id="ARBA00022670"/>
    </source>
</evidence>
<evidence type="ECO:0000256" key="5">
    <source>
        <dbReference type="ARBA" id="ARBA00022490"/>
    </source>
</evidence>
<dbReference type="EMBL" id="JAKUDL010000011">
    <property type="protein sequence ID" value="MCH4296517.1"/>
    <property type="molecule type" value="Genomic_DNA"/>
</dbReference>
<accession>A0AAJ1BKT3</accession>
<protein>
    <recommendedName>
        <fullName evidence="9">Pyrrolidone-carboxylate peptidase</fullName>
        <ecNumber evidence="9">3.4.19.3</ecNumber>
    </recommendedName>
    <alternativeName>
        <fullName evidence="9">5-oxoprolyl-peptidase</fullName>
    </alternativeName>
    <alternativeName>
        <fullName evidence="9">Pyroglutamyl-peptidase I</fullName>
        <shortName evidence="9">PGP-I</shortName>
        <shortName evidence="9">Pyrase</shortName>
    </alternativeName>
</protein>
<dbReference type="RefSeq" id="WP_240592535.1">
    <property type="nucleotide sequence ID" value="NZ_JAKUDL010000011.1"/>
</dbReference>
<dbReference type="InterPro" id="IPR016125">
    <property type="entry name" value="Peptidase_C15-like"/>
</dbReference>
<proteinExistence type="inferred from homology"/>
<evidence type="ECO:0000256" key="10">
    <source>
        <dbReference type="PROSITE-ProRule" id="PRU10077"/>
    </source>
</evidence>
<keyword evidence="12" id="KW-1185">Reference proteome</keyword>
<dbReference type="CDD" id="cd00501">
    <property type="entry name" value="Peptidase_C15"/>
    <property type="match status" value="1"/>
</dbReference>
<comment type="subcellular location">
    <subcellularLocation>
        <location evidence="3 9">Cytoplasm</location>
    </subcellularLocation>
</comment>
<keyword evidence="5 9" id="KW-0963">Cytoplasm</keyword>
<dbReference type="InterPro" id="IPR036440">
    <property type="entry name" value="Peptidase_C15-like_sf"/>
</dbReference>
<feature type="active site" evidence="9">
    <location>
        <position position="83"/>
    </location>
</feature>
<dbReference type="PRINTS" id="PR00706">
    <property type="entry name" value="PYROGLUPTASE"/>
</dbReference>
<dbReference type="GO" id="GO:0016920">
    <property type="term" value="F:pyroglutamyl-peptidase activity"/>
    <property type="evidence" value="ECO:0007669"/>
    <property type="project" value="UniProtKB-UniRule"/>
</dbReference>
<comment type="similarity">
    <text evidence="4 9">Belongs to the peptidase C15 family.</text>
</comment>
<dbReference type="Proteomes" id="UP001297581">
    <property type="component" value="Unassembled WGS sequence"/>
</dbReference>
<dbReference type="Pfam" id="PF01470">
    <property type="entry name" value="Peptidase_C15"/>
    <property type="match status" value="1"/>
</dbReference>
<gene>
    <name evidence="9 11" type="primary">pcp</name>
    <name evidence="11" type="ORF">MJ923_19615</name>
</gene>
<reference evidence="11 12" key="1">
    <citation type="submission" date="2022-02" db="EMBL/GenBank/DDBJ databases">
        <title>The genome sequence of Shewanella sp. 3B26.</title>
        <authorList>
            <person name="Du J."/>
        </authorList>
    </citation>
    <scope>NUCLEOTIDE SEQUENCE [LARGE SCALE GENOMIC DNA]</scope>
    <source>
        <strain evidence="11 12">3B26</strain>
    </source>
</reference>
<dbReference type="SUPFAM" id="SSF53182">
    <property type="entry name" value="Pyrrolidone carboxyl peptidase (pyroglutamate aminopeptidase)"/>
    <property type="match status" value="1"/>
</dbReference>
<dbReference type="GO" id="GO:0006508">
    <property type="term" value="P:proteolysis"/>
    <property type="evidence" value="ECO:0007669"/>
    <property type="project" value="UniProtKB-KW"/>
</dbReference>
<dbReference type="InterPro" id="IPR029762">
    <property type="entry name" value="PGP-I_bact-type"/>
</dbReference>
<dbReference type="InterPro" id="IPR000816">
    <property type="entry name" value="Peptidase_C15"/>
</dbReference>
<feature type="active site" evidence="9">
    <location>
        <position position="169"/>
    </location>
</feature>
<dbReference type="PROSITE" id="PS01334">
    <property type="entry name" value="PYRASE_CYS"/>
    <property type="match status" value="1"/>
</dbReference>
<comment type="caution">
    <text evidence="11">The sequence shown here is derived from an EMBL/GenBank/DDBJ whole genome shotgun (WGS) entry which is preliminary data.</text>
</comment>
<comment type="function">
    <text evidence="2 9">Removes 5-oxoproline from various penultimate amino acid residues except L-proline.</text>
</comment>
<dbReference type="Gene3D" id="3.40.630.20">
    <property type="entry name" value="Peptidase C15, pyroglutamyl peptidase I-like"/>
    <property type="match status" value="1"/>
</dbReference>
<dbReference type="AlphaFoldDB" id="A0AAJ1BKT3"/>